<name>A0AAV8UK57_9RHOD</name>
<dbReference type="InterPro" id="IPR016159">
    <property type="entry name" value="Cullin_repeat-like_dom_sf"/>
</dbReference>
<dbReference type="SUPFAM" id="SSF74788">
    <property type="entry name" value="Cullin repeat-like"/>
    <property type="match status" value="1"/>
</dbReference>
<dbReference type="InterPro" id="IPR019559">
    <property type="entry name" value="Cullin_neddylation_domain"/>
</dbReference>
<evidence type="ECO:0000256" key="3">
    <source>
        <dbReference type="RuleBase" id="RU003829"/>
    </source>
</evidence>
<dbReference type="SUPFAM" id="SSF46785">
    <property type="entry name" value="Winged helix' DNA-binding domain"/>
    <property type="match status" value="1"/>
</dbReference>
<evidence type="ECO:0000259" key="4">
    <source>
        <dbReference type="PROSITE" id="PS50069"/>
    </source>
</evidence>
<sequence length="873" mass="99575">MALSVQHQLRADATEQDNESNYFLRADLKQLVPELWEIILVLLMPDTAEFEKSASFVQYEWLVYKFCSAGEHQAVVNVLEESFLTHVSAAAFLIGGRTEVEEIHASESRPPHLQKALDVRIQDLKRTASKWEGSDISKLGHYSKLWQGYREGLLKLSMIFAHLDRVMEDAELYCEDLDEHDTCRRPKYSGVVVLGLQLWYERVVQDVSNQVTSVILGRIADERKNRGWAPSSNTSYIPELKSAELESFRQYFESLVLVCEALGTAELEDQGQAQEIEKFQQRFKDMTCNFSSGNDVGLLTENQLRLYKELYELPMLDKTRKYFSGVGARVYEGIDLMEFIRVVHDHIFMSEVKAAENYVHVSTMSALEEVLLNALVAEHAQEVVSKLVPKLISQQNVEDLRRLYTLVSTLEDPRILLQEHLREQIYEAGTDAMKQFSVGTESCSAAGLSSWQGDAGLRTAEDAEKFVLASWSVYSRYRELVAEAFQSHGLFELALEQGCIQFINSVPRAPQHLAVFSNLVLGMNCGTQRLGDGELEEKFEKLTRLFRYLNEKQEFLRLYSNELARRLIRKCSISEQAEKTMLARIEDVCGTENTPRIEAMLSDLASSKELTVSFWKDKLRPRPENVGDFSAMVLQASSWPTPELVRSNSVQKGAYPEGLQGDQLLPDQFPRELSDPMVLFEAYYKETKEAKCRLSWQKGLSQVTLVAYLGLENTFDIVSNTDVAVFLLKFNEEEEITVAEGDRQMAEDLVKSSLLLPDNRSSKVRLNEKFKPPGKVVDLQHLQRRNGGCPESMSSKSSESTGSLKIQAELVRIMKRTECMSHQELVEQTILGLRSRCRYHAEAKAVKREIDYVLQQEFISRSPSIPEYYVYEP</sequence>
<dbReference type="InterPro" id="IPR036317">
    <property type="entry name" value="Cullin_homology_sf"/>
</dbReference>
<dbReference type="InterPro" id="IPR016158">
    <property type="entry name" value="Cullin_homology"/>
</dbReference>
<accession>A0AAV8UK57</accession>
<feature type="domain" description="Cullin family profile" evidence="4">
    <location>
        <begin position="508"/>
        <end position="740"/>
    </location>
</feature>
<comment type="similarity">
    <text evidence="1 2 3">Belongs to the cullin family.</text>
</comment>
<dbReference type="SMART" id="SM00884">
    <property type="entry name" value="Cullin_Nedd8"/>
    <property type="match status" value="1"/>
</dbReference>
<dbReference type="Gene3D" id="3.30.230.130">
    <property type="entry name" value="Cullin, Chain C, Domain 2"/>
    <property type="match status" value="1"/>
</dbReference>
<proteinExistence type="inferred from homology"/>
<keyword evidence="6" id="KW-1185">Reference proteome</keyword>
<dbReference type="InterPro" id="IPR036388">
    <property type="entry name" value="WH-like_DNA-bd_sf"/>
</dbReference>
<evidence type="ECO:0000256" key="1">
    <source>
        <dbReference type="ARBA" id="ARBA00006019"/>
    </source>
</evidence>
<gene>
    <name evidence="5" type="ORF">NDN08_006206</name>
</gene>
<protein>
    <recommendedName>
        <fullName evidence="4">Cullin family profile domain-containing protein</fullName>
    </recommendedName>
</protein>
<dbReference type="Pfam" id="PF10557">
    <property type="entry name" value="Cullin_Nedd8"/>
    <property type="match status" value="1"/>
</dbReference>
<dbReference type="EMBL" id="JAMWBK010000008">
    <property type="protein sequence ID" value="KAJ8902886.1"/>
    <property type="molecule type" value="Genomic_DNA"/>
</dbReference>
<dbReference type="InterPro" id="IPR001373">
    <property type="entry name" value="Cullin_N"/>
</dbReference>
<dbReference type="SMART" id="SM00182">
    <property type="entry name" value="CULLIN"/>
    <property type="match status" value="1"/>
</dbReference>
<dbReference type="SUPFAM" id="SSF75632">
    <property type="entry name" value="Cullin homology domain"/>
    <property type="match status" value="1"/>
</dbReference>
<dbReference type="GO" id="GO:0006511">
    <property type="term" value="P:ubiquitin-dependent protein catabolic process"/>
    <property type="evidence" value="ECO:0007669"/>
    <property type="project" value="InterPro"/>
</dbReference>
<evidence type="ECO:0000313" key="5">
    <source>
        <dbReference type="EMBL" id="KAJ8902886.1"/>
    </source>
</evidence>
<evidence type="ECO:0000256" key="2">
    <source>
        <dbReference type="PROSITE-ProRule" id="PRU00330"/>
    </source>
</evidence>
<dbReference type="Gene3D" id="1.10.10.10">
    <property type="entry name" value="Winged helix-like DNA-binding domain superfamily/Winged helix DNA-binding domain"/>
    <property type="match status" value="1"/>
</dbReference>
<reference evidence="5 6" key="1">
    <citation type="journal article" date="2023" name="Nat. Commun.">
        <title>Origin of minicircular mitochondrial genomes in red algae.</title>
        <authorList>
            <person name="Lee Y."/>
            <person name="Cho C.H."/>
            <person name="Lee Y.M."/>
            <person name="Park S.I."/>
            <person name="Yang J.H."/>
            <person name="West J.A."/>
            <person name="Bhattacharya D."/>
            <person name="Yoon H.S."/>
        </authorList>
    </citation>
    <scope>NUCLEOTIDE SEQUENCE [LARGE SCALE GENOMIC DNA]</scope>
    <source>
        <strain evidence="5 6">CCMP1338</strain>
        <tissue evidence="5">Whole cell</tissue>
    </source>
</reference>
<dbReference type="PANTHER" id="PTHR11932">
    <property type="entry name" value="CULLIN"/>
    <property type="match status" value="1"/>
</dbReference>
<comment type="caution">
    <text evidence="5">The sequence shown here is derived from an EMBL/GenBank/DDBJ whole genome shotgun (WGS) entry which is preliminary data.</text>
</comment>
<dbReference type="AlphaFoldDB" id="A0AAV8UK57"/>
<dbReference type="Gene3D" id="1.20.1310.10">
    <property type="entry name" value="Cullin Repeats"/>
    <property type="match status" value="3"/>
</dbReference>
<evidence type="ECO:0000313" key="6">
    <source>
        <dbReference type="Proteomes" id="UP001157974"/>
    </source>
</evidence>
<organism evidence="5 6">
    <name type="scientific">Rhodosorus marinus</name>
    <dbReference type="NCBI Taxonomy" id="101924"/>
    <lineage>
        <taxon>Eukaryota</taxon>
        <taxon>Rhodophyta</taxon>
        <taxon>Stylonematophyceae</taxon>
        <taxon>Stylonematales</taxon>
        <taxon>Stylonemataceae</taxon>
        <taxon>Rhodosorus</taxon>
    </lineage>
</organism>
<dbReference type="Pfam" id="PF00888">
    <property type="entry name" value="Cullin"/>
    <property type="match status" value="1"/>
</dbReference>
<dbReference type="InterPro" id="IPR036390">
    <property type="entry name" value="WH_DNA-bd_sf"/>
</dbReference>
<dbReference type="PROSITE" id="PS50069">
    <property type="entry name" value="CULLIN_2"/>
    <property type="match status" value="1"/>
</dbReference>
<dbReference type="InterPro" id="IPR045093">
    <property type="entry name" value="Cullin"/>
</dbReference>
<dbReference type="GO" id="GO:0031625">
    <property type="term" value="F:ubiquitin protein ligase binding"/>
    <property type="evidence" value="ECO:0007669"/>
    <property type="project" value="InterPro"/>
</dbReference>
<dbReference type="Proteomes" id="UP001157974">
    <property type="component" value="Unassembled WGS sequence"/>
</dbReference>